<accession>A0A819HC00</accession>
<reference evidence="8" key="1">
    <citation type="submission" date="2021-02" db="EMBL/GenBank/DDBJ databases">
        <authorList>
            <person name="Nowell W R."/>
        </authorList>
    </citation>
    <scope>NUCLEOTIDE SEQUENCE</scope>
</reference>
<keyword evidence="3 5" id="KW-0808">Transferase</keyword>
<feature type="compositionally biased region" description="Polar residues" evidence="6">
    <location>
        <begin position="47"/>
        <end position="66"/>
    </location>
</feature>
<dbReference type="Pfam" id="PF18102">
    <property type="entry name" value="DTC"/>
    <property type="match status" value="1"/>
</dbReference>
<dbReference type="PANTHER" id="PTHR12622">
    <property type="entry name" value="DELTEX-RELATED"/>
    <property type="match status" value="1"/>
</dbReference>
<evidence type="ECO:0000256" key="2">
    <source>
        <dbReference type="ARBA" id="ARBA00004906"/>
    </source>
</evidence>
<organism evidence="8 9">
    <name type="scientific">Rotaria sordida</name>
    <dbReference type="NCBI Taxonomy" id="392033"/>
    <lineage>
        <taxon>Eukaryota</taxon>
        <taxon>Metazoa</taxon>
        <taxon>Spiralia</taxon>
        <taxon>Gnathifera</taxon>
        <taxon>Rotifera</taxon>
        <taxon>Eurotatoria</taxon>
        <taxon>Bdelloidea</taxon>
        <taxon>Philodinida</taxon>
        <taxon>Philodinidae</taxon>
        <taxon>Rotaria</taxon>
    </lineage>
</organism>
<keyword evidence="5" id="KW-0863">Zinc-finger</keyword>
<keyword evidence="5" id="KW-0963">Cytoplasm</keyword>
<evidence type="ECO:0000256" key="4">
    <source>
        <dbReference type="ARBA" id="ARBA00022723"/>
    </source>
</evidence>
<keyword evidence="4 5" id="KW-0479">Metal-binding</keyword>
<proteinExistence type="inferred from homology"/>
<sequence>MSACCQSSPKQLGVKNQLLRAQSCSPVPKSTTSKNPLTLIKDMFSKQKVTSPNNTENHTLDDNISPTPFVAPKSSPSQTSHRHPRFCSFPSDESTDNKKDIVNQNHNKTDETNISIHVLFVWMIVFNQKHLINMVIHFVKIVLIIIFNQLNLNVHVVLLFMGEIRGNQPENGRMKYNTSTRRLPGFEYNSSGTIIITYSFPNGIQNESHPNPGKPYYGTNREAFLPDNSDGRHVLKLLEKAFQLRQIFTVGQSRTTGYDNVVTWK</sequence>
<dbReference type="EC" id="2.3.2.27" evidence="5"/>
<gene>
    <name evidence="8" type="ORF">OTI717_LOCUS23608</name>
</gene>
<protein>
    <recommendedName>
        <fullName evidence="5">E3 ubiquitin-protein ligase</fullName>
        <ecNumber evidence="5">2.3.2.27</ecNumber>
    </recommendedName>
</protein>
<dbReference type="GO" id="GO:0008270">
    <property type="term" value="F:zinc ion binding"/>
    <property type="evidence" value="ECO:0007669"/>
    <property type="project" value="UniProtKB-KW"/>
</dbReference>
<feature type="domain" description="Deltex C-terminal" evidence="7">
    <location>
        <begin position="165"/>
        <end position="264"/>
    </location>
</feature>
<comment type="subcellular location">
    <subcellularLocation>
        <location evidence="5">Cytoplasm</location>
    </subcellularLocation>
</comment>
<evidence type="ECO:0000256" key="6">
    <source>
        <dbReference type="SAM" id="MobiDB-lite"/>
    </source>
</evidence>
<feature type="region of interest" description="Disordered" evidence="6">
    <location>
        <begin position="47"/>
        <end position="94"/>
    </location>
</feature>
<dbReference type="UniPathway" id="UPA00143"/>
<evidence type="ECO:0000313" key="9">
    <source>
        <dbReference type="Proteomes" id="UP000663823"/>
    </source>
</evidence>
<keyword evidence="5" id="KW-0862">Zinc</keyword>
<dbReference type="EMBL" id="CAJOAX010004262">
    <property type="protein sequence ID" value="CAF3897524.1"/>
    <property type="molecule type" value="Genomic_DNA"/>
</dbReference>
<dbReference type="GO" id="GO:0016567">
    <property type="term" value="P:protein ubiquitination"/>
    <property type="evidence" value="ECO:0007669"/>
    <property type="project" value="UniProtKB-UniRule"/>
</dbReference>
<evidence type="ECO:0000256" key="5">
    <source>
        <dbReference type="RuleBase" id="RU367105"/>
    </source>
</evidence>
<dbReference type="Proteomes" id="UP000663823">
    <property type="component" value="Unassembled WGS sequence"/>
</dbReference>
<name>A0A819HC00_9BILA</name>
<dbReference type="AlphaFoldDB" id="A0A819HC00"/>
<comment type="similarity">
    <text evidence="5">Belongs to the Deltex family.</text>
</comment>
<dbReference type="InterPro" id="IPR039398">
    <property type="entry name" value="Deltex_fam"/>
</dbReference>
<evidence type="ECO:0000256" key="3">
    <source>
        <dbReference type="ARBA" id="ARBA00022679"/>
    </source>
</evidence>
<dbReference type="InterPro" id="IPR039399">
    <property type="entry name" value="Deltex_C_sf"/>
</dbReference>
<evidence type="ECO:0000256" key="1">
    <source>
        <dbReference type="ARBA" id="ARBA00000900"/>
    </source>
</evidence>
<comment type="caution">
    <text evidence="8">The sequence shown here is derived from an EMBL/GenBank/DDBJ whole genome shotgun (WGS) entry which is preliminary data.</text>
</comment>
<dbReference type="GO" id="GO:0007219">
    <property type="term" value="P:Notch signaling pathway"/>
    <property type="evidence" value="ECO:0007669"/>
    <property type="project" value="InterPro"/>
</dbReference>
<dbReference type="GO" id="GO:0061630">
    <property type="term" value="F:ubiquitin protein ligase activity"/>
    <property type="evidence" value="ECO:0007669"/>
    <property type="project" value="UniProtKB-UniRule"/>
</dbReference>
<dbReference type="InterPro" id="IPR039396">
    <property type="entry name" value="Deltex_C"/>
</dbReference>
<evidence type="ECO:0000313" key="8">
    <source>
        <dbReference type="EMBL" id="CAF3897524.1"/>
    </source>
</evidence>
<dbReference type="Gene3D" id="3.30.390.130">
    <property type="match status" value="1"/>
</dbReference>
<comment type="pathway">
    <text evidence="2 5">Protein modification; protein ubiquitination.</text>
</comment>
<dbReference type="GO" id="GO:0005737">
    <property type="term" value="C:cytoplasm"/>
    <property type="evidence" value="ECO:0007669"/>
    <property type="project" value="UniProtKB-SubCell"/>
</dbReference>
<evidence type="ECO:0000259" key="7">
    <source>
        <dbReference type="Pfam" id="PF18102"/>
    </source>
</evidence>
<comment type="catalytic activity">
    <reaction evidence="1 5">
        <text>S-ubiquitinyl-[E2 ubiquitin-conjugating enzyme]-L-cysteine + [acceptor protein]-L-lysine = [E2 ubiquitin-conjugating enzyme]-L-cysteine + N(6)-ubiquitinyl-[acceptor protein]-L-lysine.</text>
        <dbReference type="EC" id="2.3.2.27"/>
    </reaction>
</comment>